<comment type="similarity">
    <text evidence="3">Belongs to the WD repeat GAD-1 family.</text>
</comment>
<feature type="compositionally biased region" description="Acidic residues" evidence="5">
    <location>
        <begin position="452"/>
        <end position="461"/>
    </location>
</feature>
<dbReference type="FunFam" id="2.130.10.10:FF:002018">
    <property type="entry name" value="WD-repeat protein, putative"/>
    <property type="match status" value="1"/>
</dbReference>
<evidence type="ECO:0000313" key="6">
    <source>
        <dbReference type="EMBL" id="ESN92013.1"/>
    </source>
</evidence>
<dbReference type="KEGG" id="hro:HELRODRAFT_194479"/>
<feature type="repeat" description="WD" evidence="4">
    <location>
        <begin position="273"/>
        <end position="307"/>
    </location>
</feature>
<proteinExistence type="inferred from homology"/>
<dbReference type="GO" id="GO:0035861">
    <property type="term" value="C:site of double-strand break"/>
    <property type="evidence" value="ECO:0000318"/>
    <property type="project" value="GO_Central"/>
</dbReference>
<dbReference type="PANTHER" id="PTHR16017:SF0">
    <property type="entry name" value="WD REPEAT-CONTAINING PROTEIN 70"/>
    <property type="match status" value="1"/>
</dbReference>
<dbReference type="InterPro" id="IPR051858">
    <property type="entry name" value="WD_repeat_GAD-1"/>
</dbReference>
<dbReference type="RefSeq" id="XP_009029957.1">
    <property type="nucleotide sequence ID" value="XM_009031709.1"/>
</dbReference>
<dbReference type="STRING" id="6412.T1FW37"/>
<dbReference type="PROSITE" id="PS50082">
    <property type="entry name" value="WD_REPEATS_2"/>
    <property type="match status" value="2"/>
</dbReference>
<dbReference type="Pfam" id="PF00400">
    <property type="entry name" value="WD40"/>
    <property type="match status" value="3"/>
</dbReference>
<dbReference type="eggNOG" id="KOG0772">
    <property type="taxonomic scope" value="Eukaryota"/>
</dbReference>
<dbReference type="OrthoDB" id="10264376at2759"/>
<organism evidence="7 8">
    <name type="scientific">Helobdella robusta</name>
    <name type="common">Californian leech</name>
    <dbReference type="NCBI Taxonomy" id="6412"/>
    <lineage>
        <taxon>Eukaryota</taxon>
        <taxon>Metazoa</taxon>
        <taxon>Spiralia</taxon>
        <taxon>Lophotrochozoa</taxon>
        <taxon>Annelida</taxon>
        <taxon>Clitellata</taxon>
        <taxon>Hirudinea</taxon>
        <taxon>Rhynchobdellida</taxon>
        <taxon>Glossiphoniidae</taxon>
        <taxon>Helobdella</taxon>
    </lineage>
</organism>
<evidence type="ECO:0000256" key="1">
    <source>
        <dbReference type="ARBA" id="ARBA00022574"/>
    </source>
</evidence>
<evidence type="ECO:0000256" key="5">
    <source>
        <dbReference type="SAM" id="MobiDB-lite"/>
    </source>
</evidence>
<name>T1FW37_HELRO</name>
<dbReference type="PROSITE" id="PS50294">
    <property type="entry name" value="WD_REPEATS_REGION"/>
    <property type="match status" value="2"/>
</dbReference>
<feature type="region of interest" description="Disordered" evidence="5">
    <location>
        <begin position="68"/>
        <end position="108"/>
    </location>
</feature>
<evidence type="ECO:0000313" key="8">
    <source>
        <dbReference type="Proteomes" id="UP000015101"/>
    </source>
</evidence>
<dbReference type="HOGENOM" id="CLU_014033_1_2_1"/>
<reference evidence="8" key="1">
    <citation type="submission" date="2012-12" db="EMBL/GenBank/DDBJ databases">
        <authorList>
            <person name="Hellsten U."/>
            <person name="Grimwood J."/>
            <person name="Chapman J.A."/>
            <person name="Shapiro H."/>
            <person name="Aerts A."/>
            <person name="Otillar R.P."/>
            <person name="Terry A.Y."/>
            <person name="Boore J.L."/>
            <person name="Simakov O."/>
            <person name="Marletaz F."/>
            <person name="Cho S.-J."/>
            <person name="Edsinger-Gonzales E."/>
            <person name="Havlak P."/>
            <person name="Kuo D.-H."/>
            <person name="Larsson T."/>
            <person name="Lv J."/>
            <person name="Arendt D."/>
            <person name="Savage R."/>
            <person name="Osoegawa K."/>
            <person name="de Jong P."/>
            <person name="Lindberg D.R."/>
            <person name="Seaver E.C."/>
            <person name="Weisblat D.A."/>
            <person name="Putnam N.H."/>
            <person name="Grigoriev I.V."/>
            <person name="Rokhsar D.S."/>
        </authorList>
    </citation>
    <scope>NUCLEOTIDE SEQUENCE</scope>
</reference>
<dbReference type="EMBL" id="KB097680">
    <property type="protein sequence ID" value="ESN92013.1"/>
    <property type="molecule type" value="Genomic_DNA"/>
</dbReference>
<keyword evidence="1 4" id="KW-0853">WD repeat</keyword>
<dbReference type="InterPro" id="IPR020472">
    <property type="entry name" value="WD40_PAC1"/>
</dbReference>
<evidence type="ECO:0000256" key="4">
    <source>
        <dbReference type="PROSITE-ProRule" id="PRU00221"/>
    </source>
</evidence>
<evidence type="ECO:0000256" key="3">
    <source>
        <dbReference type="ARBA" id="ARBA00038343"/>
    </source>
</evidence>
<feature type="region of interest" description="Disordered" evidence="5">
    <location>
        <begin position="366"/>
        <end position="392"/>
    </location>
</feature>
<dbReference type="AlphaFoldDB" id="T1FW37"/>
<feature type="repeat" description="WD" evidence="4">
    <location>
        <begin position="116"/>
        <end position="148"/>
    </location>
</feature>
<protein>
    <submittedName>
        <fullName evidence="6 7">Uncharacterized protein</fullName>
    </submittedName>
</protein>
<reference evidence="7" key="3">
    <citation type="submission" date="2015-06" db="UniProtKB">
        <authorList>
            <consortium name="EnsemblMetazoa"/>
        </authorList>
    </citation>
    <scope>IDENTIFICATION</scope>
</reference>
<dbReference type="PANTHER" id="PTHR16017">
    <property type="entry name" value="GASTRULATION DEFECTIVE PROTEIN 1-RELATED"/>
    <property type="match status" value="1"/>
</dbReference>
<dbReference type="Gene3D" id="2.130.10.10">
    <property type="entry name" value="YVTN repeat-like/Quinoprotein amine dehydrogenase"/>
    <property type="match status" value="2"/>
</dbReference>
<dbReference type="GeneID" id="20213033"/>
<keyword evidence="8" id="KW-1185">Reference proteome</keyword>
<dbReference type="CTD" id="20213033"/>
<dbReference type="Proteomes" id="UP000015101">
    <property type="component" value="Unassembled WGS sequence"/>
</dbReference>
<evidence type="ECO:0000313" key="7">
    <source>
        <dbReference type="EnsemblMetazoa" id="HelroP194479"/>
    </source>
</evidence>
<dbReference type="InterPro" id="IPR036322">
    <property type="entry name" value="WD40_repeat_dom_sf"/>
</dbReference>
<evidence type="ECO:0000256" key="2">
    <source>
        <dbReference type="ARBA" id="ARBA00022737"/>
    </source>
</evidence>
<sequence length="475" mass="53130">MEMFDKARMTAIEMGLESREEMKTEDGMDNIDDCFVREFDCSNNRTNVSSYLRDGNKLETKTKEDDEYIIGPPVPASLPIKITTSEKSNVNDEDDEDEDDKEEKENRLPLDNKLVINHGKKPISSLYVDASGAMLVTGSYDYSIKFWDFAGMDSSPRPFRTINPCEGHIIRDLKFSSNGDMVLVVSGSARAKVLDRDGHKIMECIKGDQYIIYQSNTKGHTATLNAGCKKVVTTTCSYSRDGKLVAAACQDGSIQMWEHGKLYVKVILKNMTAHGCGNDIFSISFSNDNNFLASRSTDDTLKLWDLRHFKKALFEVTSLYNLFPLTDCCFSPNDNLIVTGVSAEKGGSTVNGTGGKLVFYNKNTAAEKDRKDPARSRRPDLPVNGPGEDGKVRAHGATLSQYIIKNLALRKPDERDIDPRSAILRHAKEAAEHPFWITPAYQKTQPKPIFQEVEEDDDSSDELAPVCKKLKTKEK</sequence>
<dbReference type="InParanoid" id="T1FW37"/>
<dbReference type="PRINTS" id="PR00320">
    <property type="entry name" value="GPROTEINBRPT"/>
</dbReference>
<reference evidence="6 8" key="2">
    <citation type="journal article" date="2013" name="Nature">
        <title>Insights into bilaterian evolution from three spiralian genomes.</title>
        <authorList>
            <person name="Simakov O."/>
            <person name="Marletaz F."/>
            <person name="Cho S.J."/>
            <person name="Edsinger-Gonzales E."/>
            <person name="Havlak P."/>
            <person name="Hellsten U."/>
            <person name="Kuo D.H."/>
            <person name="Larsson T."/>
            <person name="Lv J."/>
            <person name="Arendt D."/>
            <person name="Savage R."/>
            <person name="Osoegawa K."/>
            <person name="de Jong P."/>
            <person name="Grimwood J."/>
            <person name="Chapman J.A."/>
            <person name="Shapiro H."/>
            <person name="Aerts A."/>
            <person name="Otillar R.P."/>
            <person name="Terry A.Y."/>
            <person name="Boore J.L."/>
            <person name="Grigoriev I.V."/>
            <person name="Lindberg D.R."/>
            <person name="Seaver E.C."/>
            <person name="Weisblat D.A."/>
            <person name="Putnam N.H."/>
            <person name="Rokhsar D.S."/>
        </authorList>
    </citation>
    <scope>NUCLEOTIDE SEQUENCE</scope>
</reference>
<gene>
    <name evidence="7" type="primary">20213033</name>
    <name evidence="6" type="ORF">HELRODRAFT_194479</name>
</gene>
<dbReference type="InterPro" id="IPR015943">
    <property type="entry name" value="WD40/YVTN_repeat-like_dom_sf"/>
</dbReference>
<feature type="compositionally biased region" description="Basic and acidic residues" evidence="5">
    <location>
        <begin position="366"/>
        <end position="380"/>
    </location>
</feature>
<dbReference type="SUPFAM" id="SSF50978">
    <property type="entry name" value="WD40 repeat-like"/>
    <property type="match status" value="1"/>
</dbReference>
<dbReference type="EMBL" id="AMQM01007884">
    <property type="status" value="NOT_ANNOTATED_CDS"/>
    <property type="molecule type" value="Genomic_DNA"/>
</dbReference>
<accession>T1FW37</accession>
<dbReference type="GO" id="GO:0005634">
    <property type="term" value="C:nucleus"/>
    <property type="evidence" value="ECO:0000318"/>
    <property type="project" value="GO_Central"/>
</dbReference>
<feature type="region of interest" description="Disordered" evidence="5">
    <location>
        <begin position="452"/>
        <end position="475"/>
    </location>
</feature>
<feature type="compositionally biased region" description="Acidic residues" evidence="5">
    <location>
        <begin position="91"/>
        <end position="102"/>
    </location>
</feature>
<dbReference type="InterPro" id="IPR001680">
    <property type="entry name" value="WD40_rpt"/>
</dbReference>
<dbReference type="FunCoup" id="T1FW37">
    <property type="interactions" value="1921"/>
</dbReference>
<keyword evidence="2" id="KW-0677">Repeat</keyword>
<dbReference type="SMART" id="SM00320">
    <property type="entry name" value="WD40"/>
    <property type="match status" value="5"/>
</dbReference>
<dbReference type="EnsemblMetazoa" id="HelroT194479">
    <property type="protein sequence ID" value="HelroP194479"/>
    <property type="gene ID" value="HelroG194479"/>
</dbReference>